<dbReference type="PANTHER" id="PTHR45726">
    <property type="entry name" value="LEUKOTRIENE A-4 HYDROLASE"/>
    <property type="match status" value="1"/>
</dbReference>
<evidence type="ECO:0000256" key="2">
    <source>
        <dbReference type="PIRSR" id="PIRSR634015-3"/>
    </source>
</evidence>
<dbReference type="AlphaFoldDB" id="A0A4R5C741"/>
<dbReference type="Proteomes" id="UP000295479">
    <property type="component" value="Unassembled WGS sequence"/>
</dbReference>
<evidence type="ECO:0000313" key="6">
    <source>
        <dbReference type="Proteomes" id="UP000295479"/>
    </source>
</evidence>
<keyword evidence="2" id="KW-0479">Metal-binding</keyword>
<dbReference type="OrthoDB" id="100605at2"/>
<dbReference type="GO" id="GO:0008270">
    <property type="term" value="F:zinc ion binding"/>
    <property type="evidence" value="ECO:0007669"/>
    <property type="project" value="InterPro"/>
</dbReference>
<dbReference type="SUPFAM" id="SSF55486">
    <property type="entry name" value="Metalloproteases ('zincins'), catalytic domain"/>
    <property type="match status" value="1"/>
</dbReference>
<gene>
    <name evidence="5" type="ORF">E0F76_15395</name>
</gene>
<dbReference type="InterPro" id="IPR034015">
    <property type="entry name" value="M1_LTA4H"/>
</dbReference>
<name>A0A4R5C741_9FLAO</name>
<dbReference type="Gene3D" id="1.10.390.10">
    <property type="entry name" value="Neutral Protease Domain 2"/>
    <property type="match status" value="1"/>
</dbReference>
<feature type="active site" description="Proton donor" evidence="1">
    <location>
        <position position="413"/>
    </location>
</feature>
<dbReference type="RefSeq" id="WP_132008095.1">
    <property type="nucleotide sequence ID" value="NZ_SMFK01000013.1"/>
</dbReference>
<feature type="binding site" evidence="2">
    <location>
        <position position="339"/>
    </location>
    <ligand>
        <name>Zn(2+)</name>
        <dbReference type="ChEBI" id="CHEBI:29105"/>
        <note>catalytic</note>
    </ligand>
</feature>
<protein>
    <submittedName>
        <fullName evidence="5">M1 family peptidase</fullName>
    </submittedName>
</protein>
<reference evidence="5 6" key="1">
    <citation type="submission" date="2019-03" db="EMBL/GenBank/DDBJ databases">
        <title>Flavobacterium AR-3-4 sp. nov. isolated from arctic soil.</title>
        <authorList>
            <person name="Chaudhary D.K."/>
        </authorList>
    </citation>
    <scope>NUCLEOTIDE SEQUENCE [LARGE SCALE GENOMIC DNA]</scope>
    <source>
        <strain evidence="5 6">AR-3-4</strain>
    </source>
</reference>
<dbReference type="InterPro" id="IPR014782">
    <property type="entry name" value="Peptidase_M1_dom"/>
</dbReference>
<keyword evidence="3" id="KW-0732">Signal</keyword>
<comment type="cofactor">
    <cofactor evidence="2">
        <name>Zn(2+)</name>
        <dbReference type="ChEBI" id="CHEBI:29105"/>
    </cofactor>
    <text evidence="2">Binds 1 zinc ion per subunit.</text>
</comment>
<dbReference type="PANTHER" id="PTHR45726:SF3">
    <property type="entry name" value="LEUKOTRIENE A-4 HYDROLASE"/>
    <property type="match status" value="1"/>
</dbReference>
<dbReference type="InterPro" id="IPR042097">
    <property type="entry name" value="Aminopeptidase_N-like_N_sf"/>
</dbReference>
<sequence length="550" mass="63928">MKKYIPFICFILLLANSANAQGLLSQKEEVFNRQDTLRGSITKERSWWDLKYYHLDIKVNPADSTIIGSNTIRYKVLKSYNRMQIDLQEPMKISKVIQDGKELKFERDGSVFYITLVNPQVPDEIKEVIVYYEGKPKIAINPPWDGGITWSKDSNGNPFIASTCQGLGASIWWPNKDHMYDEVDDMLISVNVPNNLMDVSNGRLQSIIDKKDGTRTFTWYVSNPINNYGVNINIGDYVTFSEVYQGEKGNLDCDYFVLRDNLAKAKIHFAEVPKMLKAFEHWFGPYPFYEDSYKLVEAPYLGMEHQSSVTYGNGYQNGYLGKDRSGSGWGAKFDYIIVHESGHEWFANNITYKEIADMWIHESFTCYSENLFVEYYFGKKAGAEYVRGLRKNIQNKKQMIGKYGVNHEGSDLYEKGANMLHTLRQIVNDDEKWRGILRGLNSTFYHQTVTTKQIEDYLIQQTGLDLKPFFNQYLRDIRIPTFEYKFKDNILSYHWTNCVPGFAIPVKVTLNGKEQWLKPTEDWTNLYLITKDLKVEVDKNFYITTLKSIE</sequence>
<feature type="binding site" evidence="2">
    <location>
        <position position="343"/>
    </location>
    <ligand>
        <name>Zn(2+)</name>
        <dbReference type="ChEBI" id="CHEBI:29105"/>
        <note>catalytic</note>
    </ligand>
</feature>
<dbReference type="InterPro" id="IPR027268">
    <property type="entry name" value="Peptidase_M4/M1_CTD_sf"/>
</dbReference>
<keyword evidence="6" id="KW-1185">Reference proteome</keyword>
<proteinExistence type="predicted"/>
<feature type="chain" id="PRO_5020639450" evidence="3">
    <location>
        <begin position="21"/>
        <end position="550"/>
    </location>
</feature>
<feature type="active site" description="Proton acceptor" evidence="1">
    <location>
        <position position="340"/>
    </location>
</feature>
<dbReference type="Pfam" id="PF01433">
    <property type="entry name" value="Peptidase_M1"/>
    <property type="match status" value="1"/>
</dbReference>
<evidence type="ECO:0000256" key="3">
    <source>
        <dbReference type="SAM" id="SignalP"/>
    </source>
</evidence>
<dbReference type="EMBL" id="SMFK01000013">
    <property type="protein sequence ID" value="TDD94905.1"/>
    <property type="molecule type" value="Genomic_DNA"/>
</dbReference>
<organism evidence="5 6">
    <name type="scientific">Flavobacterium cellulosilyticum</name>
    <dbReference type="NCBI Taxonomy" id="2541731"/>
    <lineage>
        <taxon>Bacteria</taxon>
        <taxon>Pseudomonadati</taxon>
        <taxon>Bacteroidota</taxon>
        <taxon>Flavobacteriia</taxon>
        <taxon>Flavobacteriales</taxon>
        <taxon>Flavobacteriaceae</taxon>
        <taxon>Flavobacterium</taxon>
    </lineage>
</organism>
<feature type="signal peptide" evidence="3">
    <location>
        <begin position="1"/>
        <end position="20"/>
    </location>
</feature>
<keyword evidence="2" id="KW-0862">Zinc</keyword>
<comment type="caution">
    <text evidence="5">The sequence shown here is derived from an EMBL/GenBank/DDBJ whole genome shotgun (WGS) entry which is preliminary data.</text>
</comment>
<evidence type="ECO:0000259" key="4">
    <source>
        <dbReference type="Pfam" id="PF01433"/>
    </source>
</evidence>
<dbReference type="Gene3D" id="2.60.40.1730">
    <property type="entry name" value="tricorn interacting facor f3 domain"/>
    <property type="match status" value="1"/>
</dbReference>
<feature type="domain" description="Peptidase M1 membrane alanine aminopeptidase" evidence="4">
    <location>
        <begin position="272"/>
        <end position="473"/>
    </location>
</feature>
<accession>A0A4R5C741</accession>
<evidence type="ECO:0000256" key="1">
    <source>
        <dbReference type="PIRSR" id="PIRSR634015-1"/>
    </source>
</evidence>
<evidence type="ECO:0000313" key="5">
    <source>
        <dbReference type="EMBL" id="TDD94905.1"/>
    </source>
</evidence>
<dbReference type="SUPFAM" id="SSF63737">
    <property type="entry name" value="Leukotriene A4 hydrolase N-terminal domain"/>
    <property type="match status" value="1"/>
</dbReference>
<dbReference type="GO" id="GO:0008237">
    <property type="term" value="F:metallopeptidase activity"/>
    <property type="evidence" value="ECO:0007669"/>
    <property type="project" value="InterPro"/>
</dbReference>
<dbReference type="CDD" id="cd09603">
    <property type="entry name" value="M1_APN_like"/>
    <property type="match status" value="1"/>
</dbReference>
<feature type="binding site" evidence="2">
    <location>
        <position position="362"/>
    </location>
    <ligand>
        <name>Zn(2+)</name>
        <dbReference type="ChEBI" id="CHEBI:29105"/>
        <note>catalytic</note>
    </ligand>
</feature>